<dbReference type="SUPFAM" id="SSF56024">
    <property type="entry name" value="Phospholipase D/nuclease"/>
    <property type="match status" value="1"/>
</dbReference>
<dbReference type="InterPro" id="IPR001736">
    <property type="entry name" value="PLipase_D/transphosphatidylase"/>
</dbReference>
<proteinExistence type="predicted"/>
<reference evidence="3" key="1">
    <citation type="submission" date="2016-06" db="EMBL/GenBank/DDBJ databases">
        <authorList>
            <person name="Varghese N."/>
            <person name="Submissions Spin"/>
        </authorList>
    </citation>
    <scope>NUCLEOTIDE SEQUENCE [LARGE SCALE GENOMIC DNA]</scope>
    <source>
        <strain evidence="3">DSM 44875</strain>
    </source>
</reference>
<dbReference type="RefSeq" id="WP_408630919.1">
    <property type="nucleotide sequence ID" value="NZ_LT607412.1"/>
</dbReference>
<gene>
    <name evidence="2" type="ORF">GA0070607_4765</name>
</gene>
<dbReference type="Gene3D" id="3.30.870.10">
    <property type="entry name" value="Endonuclease Chain A"/>
    <property type="match status" value="1"/>
</dbReference>
<dbReference type="PANTHER" id="PTHR21248:SF22">
    <property type="entry name" value="PHOSPHOLIPASE D"/>
    <property type="match status" value="1"/>
</dbReference>
<name>A0A1C4X727_9ACTN</name>
<protein>
    <submittedName>
        <fullName evidence="2">PLD-like domain-containing protein</fullName>
    </submittedName>
</protein>
<sequence>MDARPGFTLATKARTLINAWAAQDRQLPGRAVALALRSGSNVYQAATRRRTELVISGPTSPTVSVRLTSSVVIEVVRTARESLLIVSFAAYGVAEVVAELAAAANRGVRINLVLEGTADDGGALRGSVGASAAFAELHNQANFWHWPARYRTAAGASRAALHAKIIAADTSTALISSANLTDRALSTKLEVGVVLHDPTIVDRLVQHFTALMSRGVPERVP</sequence>
<dbReference type="InterPro" id="IPR025202">
    <property type="entry name" value="PLD-like_dom"/>
</dbReference>
<dbReference type="PROSITE" id="PS50035">
    <property type="entry name" value="PLD"/>
    <property type="match status" value="1"/>
</dbReference>
<keyword evidence="3" id="KW-1185">Reference proteome</keyword>
<dbReference type="Proteomes" id="UP000198243">
    <property type="component" value="Chromosome I"/>
</dbReference>
<dbReference type="InterPro" id="IPR047955">
    <property type="entry name" value="DrmC-like"/>
</dbReference>
<dbReference type="AlphaFoldDB" id="A0A1C4X727"/>
<evidence type="ECO:0000313" key="2">
    <source>
        <dbReference type="EMBL" id="SCF04167.1"/>
    </source>
</evidence>
<evidence type="ECO:0000313" key="3">
    <source>
        <dbReference type="Proteomes" id="UP000198243"/>
    </source>
</evidence>
<organism evidence="2 3">
    <name type="scientific">Micromonospora coriariae</name>
    <dbReference type="NCBI Taxonomy" id="285665"/>
    <lineage>
        <taxon>Bacteria</taxon>
        <taxon>Bacillati</taxon>
        <taxon>Actinomycetota</taxon>
        <taxon>Actinomycetes</taxon>
        <taxon>Micromonosporales</taxon>
        <taxon>Micromonosporaceae</taxon>
        <taxon>Micromonospora</taxon>
    </lineage>
</organism>
<dbReference type="PANTHER" id="PTHR21248">
    <property type="entry name" value="CARDIOLIPIN SYNTHASE"/>
    <property type="match status" value="1"/>
</dbReference>
<dbReference type="GO" id="GO:0030572">
    <property type="term" value="F:phosphatidyltransferase activity"/>
    <property type="evidence" value="ECO:0007669"/>
    <property type="project" value="UniProtKB-ARBA"/>
</dbReference>
<dbReference type="GO" id="GO:0032049">
    <property type="term" value="P:cardiolipin biosynthetic process"/>
    <property type="evidence" value="ECO:0007669"/>
    <property type="project" value="UniProtKB-ARBA"/>
</dbReference>
<evidence type="ECO:0000259" key="1">
    <source>
        <dbReference type="PROSITE" id="PS50035"/>
    </source>
</evidence>
<feature type="domain" description="PLD phosphodiesterase" evidence="1">
    <location>
        <begin position="157"/>
        <end position="184"/>
    </location>
</feature>
<dbReference type="EMBL" id="LT607412">
    <property type="protein sequence ID" value="SCF04167.1"/>
    <property type="molecule type" value="Genomic_DNA"/>
</dbReference>
<dbReference type="Pfam" id="PF13091">
    <property type="entry name" value="PLDc_2"/>
    <property type="match status" value="1"/>
</dbReference>
<accession>A0A1C4X727</accession>
<dbReference type="NCBIfam" id="NF038319">
    <property type="entry name" value="DISARM_DrmC_I"/>
    <property type="match status" value="1"/>
</dbReference>